<keyword evidence="2" id="KW-1185">Reference proteome</keyword>
<evidence type="ECO:0000313" key="1">
    <source>
        <dbReference type="EMBL" id="TNU74851.1"/>
    </source>
</evidence>
<gene>
    <name evidence="1" type="ORF">FH969_06960</name>
</gene>
<dbReference type="RefSeq" id="WP_139986609.1">
    <property type="nucleotide sequence ID" value="NZ_VENP01000020.1"/>
</dbReference>
<comment type="caution">
    <text evidence="1">The sequence shown here is derived from an EMBL/GenBank/DDBJ whole genome shotgun (WGS) entry which is preliminary data.</text>
</comment>
<sequence>MPTPRDLEPQITALRDACAATDGVTSLIVFGSTTRAAAGRRDEWSDLDFNVFFAPEKTDELRASWPFLPDPDRLVLRAVEGGDGGVALYDDGLVAEFGAGLPWVVRDPDREVLLDGGDVVTADPDPLPDPADQIGVFLVKTAIGVGRLRRGERISGSLFVRTYALTPLCEALRQRLAPDAPRSPFDPLRRIERVLPDVAARIGALLDGDAEACARGLVALARAELEPGWLEFPSRAFDVVTETLGWA</sequence>
<name>A0A5C5BCN8_9MICO</name>
<dbReference type="AlphaFoldDB" id="A0A5C5BCN8"/>
<dbReference type="Gene3D" id="3.30.460.10">
    <property type="entry name" value="Beta Polymerase, domain 2"/>
    <property type="match status" value="1"/>
</dbReference>
<protein>
    <recommendedName>
        <fullName evidence="3">Nucleotidyltransferase domain-containing protein</fullName>
    </recommendedName>
</protein>
<dbReference type="EMBL" id="VENP01000020">
    <property type="protein sequence ID" value="TNU74851.1"/>
    <property type="molecule type" value="Genomic_DNA"/>
</dbReference>
<dbReference type="InterPro" id="IPR043519">
    <property type="entry name" value="NT_sf"/>
</dbReference>
<proteinExistence type="predicted"/>
<dbReference type="OrthoDB" id="383876at2"/>
<accession>A0A5C5BCN8</accession>
<reference evidence="1 2" key="1">
    <citation type="submission" date="2019-06" db="EMBL/GenBank/DDBJ databases">
        <title>Draft genome sequence of Miniimonas arenae KCTC 19750T isolated from sea sand.</title>
        <authorList>
            <person name="Park S.-J."/>
        </authorList>
    </citation>
    <scope>NUCLEOTIDE SEQUENCE [LARGE SCALE GENOMIC DNA]</scope>
    <source>
        <strain evidence="1 2">KCTC 19750</strain>
    </source>
</reference>
<evidence type="ECO:0000313" key="2">
    <source>
        <dbReference type="Proteomes" id="UP000313849"/>
    </source>
</evidence>
<organism evidence="1 2">
    <name type="scientific">Miniimonas arenae</name>
    <dbReference type="NCBI Taxonomy" id="676201"/>
    <lineage>
        <taxon>Bacteria</taxon>
        <taxon>Bacillati</taxon>
        <taxon>Actinomycetota</taxon>
        <taxon>Actinomycetes</taxon>
        <taxon>Micrococcales</taxon>
        <taxon>Beutenbergiaceae</taxon>
        <taxon>Miniimonas</taxon>
    </lineage>
</organism>
<evidence type="ECO:0008006" key="3">
    <source>
        <dbReference type="Google" id="ProtNLM"/>
    </source>
</evidence>
<dbReference type="Proteomes" id="UP000313849">
    <property type="component" value="Unassembled WGS sequence"/>
</dbReference>